<dbReference type="OrthoDB" id="6529183at2759"/>
<organism evidence="2">
    <name type="scientific">Oppiella nova</name>
    <dbReference type="NCBI Taxonomy" id="334625"/>
    <lineage>
        <taxon>Eukaryota</taxon>
        <taxon>Metazoa</taxon>
        <taxon>Ecdysozoa</taxon>
        <taxon>Arthropoda</taxon>
        <taxon>Chelicerata</taxon>
        <taxon>Arachnida</taxon>
        <taxon>Acari</taxon>
        <taxon>Acariformes</taxon>
        <taxon>Sarcoptiformes</taxon>
        <taxon>Oribatida</taxon>
        <taxon>Brachypylina</taxon>
        <taxon>Oppioidea</taxon>
        <taxon>Oppiidae</taxon>
        <taxon>Oppiella</taxon>
    </lineage>
</organism>
<feature type="signal peptide" evidence="1">
    <location>
        <begin position="1"/>
        <end position="21"/>
    </location>
</feature>
<keyword evidence="1" id="KW-0732">Signal</keyword>
<evidence type="ECO:0000313" key="3">
    <source>
        <dbReference type="Proteomes" id="UP000728032"/>
    </source>
</evidence>
<reference evidence="2" key="1">
    <citation type="submission" date="2020-11" db="EMBL/GenBank/DDBJ databases">
        <authorList>
            <person name="Tran Van P."/>
        </authorList>
    </citation>
    <scope>NUCLEOTIDE SEQUENCE</scope>
</reference>
<dbReference type="Proteomes" id="UP000728032">
    <property type="component" value="Unassembled WGS sequence"/>
</dbReference>
<evidence type="ECO:0000256" key="1">
    <source>
        <dbReference type="SAM" id="SignalP"/>
    </source>
</evidence>
<evidence type="ECO:0000313" key="2">
    <source>
        <dbReference type="EMBL" id="CAD7643443.1"/>
    </source>
</evidence>
<gene>
    <name evidence="2" type="ORF">ONB1V03_LOCUS4134</name>
</gene>
<feature type="chain" id="PRO_5036403519" evidence="1">
    <location>
        <begin position="22"/>
        <end position="206"/>
    </location>
</feature>
<dbReference type="AlphaFoldDB" id="A0A7R9LKM9"/>
<accession>A0A7R9LKM9</accession>
<sequence>MMNSLAIISVLMVTMYGCVRCDDPNNGGFTAGIECSALVAEDVTQCLKDNLPTDLDASKVTEYGCCMMYHNHACAVKHAKAKCGTEDYKLFKSYEDEKRDNSFEECKDYQQCNHGYHSLPNAILLLISTLLVEHPVTKSAKQDAKCSDEAYKEIKSYEDERRDKDYELCKHYQQCNHSYQSLPSFIFHINTYMTLEICTFHNVTNT</sequence>
<keyword evidence="3" id="KW-1185">Reference proteome</keyword>
<protein>
    <submittedName>
        <fullName evidence="2">Uncharacterized protein</fullName>
    </submittedName>
</protein>
<dbReference type="EMBL" id="OC916188">
    <property type="protein sequence ID" value="CAD7643443.1"/>
    <property type="molecule type" value="Genomic_DNA"/>
</dbReference>
<name>A0A7R9LKM9_9ACAR</name>
<dbReference type="EMBL" id="CAJPVJ010001363">
    <property type="protein sequence ID" value="CAG2164583.1"/>
    <property type="molecule type" value="Genomic_DNA"/>
</dbReference>
<proteinExistence type="predicted"/>